<gene>
    <name evidence="1" type="ORF">AVEN_177046_1</name>
</gene>
<dbReference type="EMBL" id="BGPR01000238">
    <property type="protein sequence ID" value="GBM07073.1"/>
    <property type="molecule type" value="Genomic_DNA"/>
</dbReference>
<keyword evidence="2" id="KW-1185">Reference proteome</keyword>
<dbReference type="Proteomes" id="UP000499080">
    <property type="component" value="Unassembled WGS sequence"/>
</dbReference>
<dbReference type="AlphaFoldDB" id="A0A4Y2CRR8"/>
<organism evidence="1 2">
    <name type="scientific">Araneus ventricosus</name>
    <name type="common">Orbweaver spider</name>
    <name type="synonym">Epeira ventricosa</name>
    <dbReference type="NCBI Taxonomy" id="182803"/>
    <lineage>
        <taxon>Eukaryota</taxon>
        <taxon>Metazoa</taxon>
        <taxon>Ecdysozoa</taxon>
        <taxon>Arthropoda</taxon>
        <taxon>Chelicerata</taxon>
        <taxon>Arachnida</taxon>
        <taxon>Araneae</taxon>
        <taxon>Araneomorphae</taxon>
        <taxon>Entelegynae</taxon>
        <taxon>Araneoidea</taxon>
        <taxon>Araneidae</taxon>
        <taxon>Araneus</taxon>
    </lineage>
</organism>
<accession>A0A4Y2CRR8</accession>
<protein>
    <submittedName>
        <fullName evidence="1">Uncharacterized protein</fullName>
    </submittedName>
</protein>
<comment type="caution">
    <text evidence="1">The sequence shown here is derived from an EMBL/GenBank/DDBJ whole genome shotgun (WGS) entry which is preliminary data.</text>
</comment>
<evidence type="ECO:0000313" key="2">
    <source>
        <dbReference type="Proteomes" id="UP000499080"/>
    </source>
</evidence>
<reference evidence="1 2" key="1">
    <citation type="journal article" date="2019" name="Sci. Rep.">
        <title>Orb-weaving spider Araneus ventricosus genome elucidates the spidroin gene catalogue.</title>
        <authorList>
            <person name="Kono N."/>
            <person name="Nakamura H."/>
            <person name="Ohtoshi R."/>
            <person name="Moran D.A.P."/>
            <person name="Shinohara A."/>
            <person name="Yoshida Y."/>
            <person name="Fujiwara M."/>
            <person name="Mori M."/>
            <person name="Tomita M."/>
            <person name="Arakawa K."/>
        </authorList>
    </citation>
    <scope>NUCLEOTIDE SEQUENCE [LARGE SCALE GENOMIC DNA]</scope>
</reference>
<proteinExistence type="predicted"/>
<evidence type="ECO:0000313" key="1">
    <source>
        <dbReference type="EMBL" id="GBM07073.1"/>
    </source>
</evidence>
<sequence length="94" mass="10793">MSCFENLKTLFPSKTSHSESIDADLHRKQICPSKPTYGFCRPSLQKAIRMKMKKDCFSPAAEYANRVAPWKTRICGRISHFRGIFCYVKSDVLS</sequence>
<name>A0A4Y2CRR8_ARAVE</name>